<dbReference type="RefSeq" id="XP_044348944.1">
    <property type="nucleotide sequence ID" value="XM_044493009.1"/>
</dbReference>
<dbReference type="Gramene" id="TraesLDM3B03G01644260.1">
    <property type="protein sequence ID" value="TraesLDM3B03G01644260.1"/>
    <property type="gene ID" value="TraesLDM3B03G01644260"/>
</dbReference>
<dbReference type="Gramene" id="TraesARI3B03G01671110.2">
    <property type="protein sequence ID" value="TraesARI3B03G01671110.2"/>
    <property type="gene ID" value="TraesARI3B03G01671110"/>
</dbReference>
<name>A0A3B6FLD9_WHEAT</name>
<proteinExistence type="predicted"/>
<reference evidence="1" key="1">
    <citation type="submission" date="2018-08" db="EMBL/GenBank/DDBJ databases">
        <authorList>
            <person name="Rossello M."/>
        </authorList>
    </citation>
    <scope>NUCLEOTIDE SEQUENCE [LARGE SCALE GENOMIC DNA]</scope>
    <source>
        <strain evidence="1">cv. Chinese Spring</strain>
    </source>
</reference>
<dbReference type="Gramene" id="TraesCS3B02G240100.1">
    <property type="protein sequence ID" value="TraesCS3B02G240100.1"/>
    <property type="gene ID" value="TraesCS3B02G240100"/>
</dbReference>
<dbReference type="Gramene" id="TraesCS3B03G0626700.1">
    <property type="protein sequence ID" value="TraesCS3B03G0626700.1.CDS"/>
    <property type="gene ID" value="TraesCS3B03G0626700"/>
</dbReference>
<reference evidence="1" key="2">
    <citation type="submission" date="2018-10" db="UniProtKB">
        <authorList>
            <consortium name="EnsemblPlants"/>
        </authorList>
    </citation>
    <scope>IDENTIFICATION</scope>
</reference>
<protein>
    <submittedName>
        <fullName evidence="1">Uncharacterized protein</fullName>
    </submittedName>
</protein>
<dbReference type="RefSeq" id="XP_044348938.1">
    <property type="nucleotide sequence ID" value="XM_044493003.1"/>
</dbReference>
<evidence type="ECO:0000313" key="2">
    <source>
        <dbReference type="Proteomes" id="UP000019116"/>
    </source>
</evidence>
<dbReference type="RefSeq" id="XP_044348937.1">
    <property type="nucleotide sequence ID" value="XM_044493002.1"/>
</dbReference>
<dbReference type="EnsemblPlants" id="TraesCS3B02G240100.1">
    <property type="protein sequence ID" value="TraesCS3B02G240100.1"/>
    <property type="gene ID" value="TraesCS3B02G240100"/>
</dbReference>
<sequence length="229" mass="26062">MMPHITEIKMAMRMPMPPADIGESVTAGNGSSDLSRIFSMSYWKDTNSSIMFFTPGRKKAKLFGDSDDGMVTSFSNIDSQERTSINKRVRRLQNLMTNMDKVIVRYRNFTLNLSLQVDQRVDRCRREDRAGGWNRRQWTILTLENGRISIGGSLFTWTMLGIFCGPSSLQNNAQSNLNSGHDSLKLLFSTLKKRFTRISGHALRKRNCYADDALHARQLHDVNLAICCT</sequence>
<dbReference type="AlphaFoldDB" id="A0A3B6FLD9"/>
<dbReference type="PaxDb" id="4565-Traes_3B_58E3B5130.2"/>
<dbReference type="Gramene" id="TraesNOR3B03G01666370.1">
    <property type="protein sequence ID" value="TraesNOR3B03G01666370.1"/>
    <property type="gene ID" value="TraesNOR3B03G01666370"/>
</dbReference>
<dbReference type="Proteomes" id="UP000019116">
    <property type="component" value="Chromosome 3B"/>
</dbReference>
<dbReference type="RefSeq" id="XP_044348940.1">
    <property type="nucleotide sequence ID" value="XM_044493005.1"/>
</dbReference>
<dbReference type="RefSeq" id="XP_044348941.1">
    <property type="nucleotide sequence ID" value="XM_044493006.1"/>
</dbReference>
<dbReference type="RefSeq" id="XP_044348943.1">
    <property type="nucleotide sequence ID" value="XM_044493008.1"/>
</dbReference>
<evidence type="ECO:0000313" key="1">
    <source>
        <dbReference type="EnsemblPlants" id="TraesCS3B02G240100.1"/>
    </source>
</evidence>
<dbReference type="GeneID" id="123070004"/>
<dbReference type="OMA" id="WHENGYS"/>
<organism evidence="1">
    <name type="scientific">Triticum aestivum</name>
    <name type="common">Wheat</name>
    <dbReference type="NCBI Taxonomy" id="4565"/>
    <lineage>
        <taxon>Eukaryota</taxon>
        <taxon>Viridiplantae</taxon>
        <taxon>Streptophyta</taxon>
        <taxon>Embryophyta</taxon>
        <taxon>Tracheophyta</taxon>
        <taxon>Spermatophyta</taxon>
        <taxon>Magnoliopsida</taxon>
        <taxon>Liliopsida</taxon>
        <taxon>Poales</taxon>
        <taxon>Poaceae</taxon>
        <taxon>BOP clade</taxon>
        <taxon>Pooideae</taxon>
        <taxon>Triticodae</taxon>
        <taxon>Triticeae</taxon>
        <taxon>Triticinae</taxon>
        <taxon>Triticum</taxon>
    </lineage>
</organism>
<gene>
    <name evidence="1" type="primary">LOC123070004</name>
</gene>
<dbReference type="RefSeq" id="XP_044348939.1">
    <property type="nucleotide sequence ID" value="XM_044493004.1"/>
</dbReference>
<dbReference type="RefSeq" id="XP_044348942.1">
    <property type="nucleotide sequence ID" value="XM_044493007.1"/>
</dbReference>
<dbReference type="RefSeq" id="XP_044348945.1">
    <property type="nucleotide sequence ID" value="XM_044493010.1"/>
</dbReference>
<accession>A0A3B6FLD9</accession>
<keyword evidence="2" id="KW-1185">Reference proteome</keyword>
<dbReference type="RefSeq" id="XP_044348936.1">
    <property type="nucleotide sequence ID" value="XM_044493001.1"/>
</dbReference>
<dbReference type="Gramene" id="TraesARI3B03G01671110.1">
    <property type="protein sequence ID" value="TraesARI3B03G01671110.1"/>
    <property type="gene ID" value="TraesARI3B03G01671110"/>
</dbReference>